<dbReference type="STRING" id="667015.Bacsa_1452"/>
<dbReference type="EMBL" id="CP002530">
    <property type="protein sequence ID" value="ADY36024.1"/>
    <property type="molecule type" value="Genomic_DNA"/>
</dbReference>
<dbReference type="AlphaFoldDB" id="F0R8T9"/>
<dbReference type="eggNOG" id="ENOG50330NV">
    <property type="taxonomic scope" value="Bacteria"/>
</dbReference>
<feature type="domain" description="NigD-like C-terminal" evidence="1">
    <location>
        <begin position="110"/>
        <end position="221"/>
    </location>
</feature>
<dbReference type="KEGG" id="bsa:Bacsa_1452"/>
<evidence type="ECO:0000313" key="3">
    <source>
        <dbReference type="Proteomes" id="UP000007486"/>
    </source>
</evidence>
<dbReference type="PROSITE" id="PS51257">
    <property type="entry name" value="PROKAR_LIPOPROTEIN"/>
    <property type="match status" value="1"/>
</dbReference>
<proteinExistence type="predicted"/>
<dbReference type="InterPro" id="IPR038179">
    <property type="entry name" value="NigD-like_N_sf"/>
</dbReference>
<dbReference type="HOGENOM" id="CLU_104503_0_0_10"/>
<dbReference type="Pfam" id="PF17415">
    <property type="entry name" value="NigD_C"/>
    <property type="match status" value="1"/>
</dbReference>
<accession>F0R8T9</accession>
<dbReference type="InterPro" id="IPR038143">
    <property type="entry name" value="NigD-like_C_dom_sf"/>
</dbReference>
<dbReference type="Gene3D" id="2.60.40.2370">
    <property type="entry name" value="NigD-like, C-terminal beta sandwich domain"/>
    <property type="match status" value="1"/>
</dbReference>
<dbReference type="InterPro" id="IPR035376">
    <property type="entry name" value="NigD_C"/>
</dbReference>
<dbReference type="OrthoDB" id="1017066at2"/>
<keyword evidence="3" id="KW-1185">Reference proteome</keyword>
<dbReference type="RefSeq" id="WP_013617455.1">
    <property type="nucleotide sequence ID" value="NC_015164.1"/>
</dbReference>
<reference evidence="2 3" key="1">
    <citation type="journal article" date="2011" name="Stand. Genomic Sci.">
        <title>Complete genome sequence of Bacteroides salanitronis type strain (BL78).</title>
        <authorList>
            <person name="Gronow S."/>
            <person name="Held B."/>
            <person name="Lucas S."/>
            <person name="Lapidus A."/>
            <person name="Del Rio T.G."/>
            <person name="Nolan M."/>
            <person name="Tice H."/>
            <person name="Deshpande S."/>
            <person name="Cheng J.F."/>
            <person name="Pitluck S."/>
            <person name="Liolios K."/>
            <person name="Pagani I."/>
            <person name="Ivanova N."/>
            <person name="Mavromatis K."/>
            <person name="Pati A."/>
            <person name="Tapia R."/>
            <person name="Han C."/>
            <person name="Goodwin L."/>
            <person name="Chen A."/>
            <person name="Palaniappan K."/>
            <person name="Land M."/>
            <person name="Hauser L."/>
            <person name="Chang Y.J."/>
            <person name="Jeffries C.D."/>
            <person name="Brambilla E.M."/>
            <person name="Rohde M."/>
            <person name="Goker M."/>
            <person name="Detter J.C."/>
            <person name="Woyke T."/>
            <person name="Bristow J."/>
            <person name="Markowitz V."/>
            <person name="Hugenholtz P."/>
            <person name="Kyrpides N.C."/>
            <person name="Klenk H.P."/>
            <person name="Eisen J.A."/>
        </authorList>
    </citation>
    <scope>NUCLEOTIDE SEQUENCE [LARGE SCALE GENOMIC DNA]</scope>
    <source>
        <strain evidence="2 3">DSM 18170</strain>
    </source>
</reference>
<name>F0R8T9_PHOSB</name>
<organism evidence="2 3">
    <name type="scientific">Phocaeicola salanitronis (strain DSM 18170 / JCM 13657 / CCUG 60908 / BL78)</name>
    <name type="common">Bacteroides salanitronis</name>
    <dbReference type="NCBI Taxonomy" id="667015"/>
    <lineage>
        <taxon>Bacteria</taxon>
        <taxon>Pseudomonadati</taxon>
        <taxon>Bacteroidota</taxon>
        <taxon>Bacteroidia</taxon>
        <taxon>Bacteroidales</taxon>
        <taxon>Bacteroidaceae</taxon>
        <taxon>Phocaeicola</taxon>
    </lineage>
</organism>
<sequence length="221" mass="25650">MTRQILPITFLLCLLLTGSCKEDTYVYPDVITEFIDIQTDGSGTITQLAADNGRHYRVQPREGLDGLRADTIYRTVSIYQFLTEKASQTEAEVMLYSSSIVISPYPAKASEWKDSIYTDPVDIQSIWRSGDYLNLIAEVKRKDQSHAFHFIEDSITTDTQGIRTLYLRLYHNSNHDYEAFTDPTYLSVPLRLYRDTLHTGDKIRFYLNTYKEGITYREFTY</sequence>
<dbReference type="Gene3D" id="2.40.50.500">
    <property type="entry name" value="NigD-like N-terminal OB domain"/>
    <property type="match status" value="1"/>
</dbReference>
<evidence type="ECO:0000259" key="1">
    <source>
        <dbReference type="Pfam" id="PF17415"/>
    </source>
</evidence>
<protein>
    <recommendedName>
        <fullName evidence="1">NigD-like C-terminal domain-containing protein</fullName>
    </recommendedName>
</protein>
<gene>
    <name evidence="2" type="ordered locus">Bacsa_1452</name>
</gene>
<dbReference type="Proteomes" id="UP000007486">
    <property type="component" value="Chromosome"/>
</dbReference>
<evidence type="ECO:0000313" key="2">
    <source>
        <dbReference type="EMBL" id="ADY36024.1"/>
    </source>
</evidence>